<dbReference type="Proteomes" id="UP001139451">
    <property type="component" value="Unassembled WGS sequence"/>
</dbReference>
<organism evidence="1 2">
    <name type="scientific">Sphingomonas tagetis</name>
    <dbReference type="NCBI Taxonomy" id="2949092"/>
    <lineage>
        <taxon>Bacteria</taxon>
        <taxon>Pseudomonadati</taxon>
        <taxon>Pseudomonadota</taxon>
        <taxon>Alphaproteobacteria</taxon>
        <taxon>Sphingomonadales</taxon>
        <taxon>Sphingomonadaceae</taxon>
        <taxon>Sphingomonas</taxon>
    </lineage>
</organism>
<protein>
    <recommendedName>
        <fullName evidence="3">SnoaL-like domain-containing protein</fullName>
    </recommendedName>
</protein>
<evidence type="ECO:0000313" key="2">
    <source>
        <dbReference type="Proteomes" id="UP001139451"/>
    </source>
</evidence>
<dbReference type="RefSeq" id="WP_254294012.1">
    <property type="nucleotide sequence ID" value="NZ_JAMLDX010000010.1"/>
</dbReference>
<dbReference type="AlphaFoldDB" id="A0A9X2KM82"/>
<keyword evidence="2" id="KW-1185">Reference proteome</keyword>
<evidence type="ECO:0008006" key="3">
    <source>
        <dbReference type="Google" id="ProtNLM"/>
    </source>
</evidence>
<gene>
    <name evidence="1" type="ORF">M9978_13360</name>
</gene>
<comment type="caution">
    <text evidence="1">The sequence shown here is derived from an EMBL/GenBank/DDBJ whole genome shotgun (WGS) entry which is preliminary data.</text>
</comment>
<sequence length="168" mass="19045">MLTADHPNALWLREVYGVDLQPDPADAGLTQEERDRRHAEHVAKSMARMSPDLIIHTGGVKLAVTADMAFMKAYGRRRASLSDSGDVSIIAINQVLADDTYGILHFRSRTKRGDHVWERVGMGAWRFEDGMAVEHWELSNGPKWDAYYLEGDPDFNGDAIEYWTRGQR</sequence>
<name>A0A9X2KM82_9SPHN</name>
<reference evidence="1" key="1">
    <citation type="submission" date="2022-05" db="EMBL/GenBank/DDBJ databases">
        <title>Sphingomonas sp. strain MG17 Genome sequencing and assembly.</title>
        <authorList>
            <person name="Kim I."/>
        </authorList>
    </citation>
    <scope>NUCLEOTIDE SEQUENCE</scope>
    <source>
        <strain evidence="1">MG17</strain>
    </source>
</reference>
<dbReference type="EMBL" id="JAMLDX010000010">
    <property type="protein sequence ID" value="MCP3731412.1"/>
    <property type="molecule type" value="Genomic_DNA"/>
</dbReference>
<proteinExistence type="predicted"/>
<dbReference type="Gene3D" id="3.10.450.50">
    <property type="match status" value="1"/>
</dbReference>
<evidence type="ECO:0000313" key="1">
    <source>
        <dbReference type="EMBL" id="MCP3731412.1"/>
    </source>
</evidence>
<accession>A0A9X2KM82</accession>